<organism evidence="2">
    <name type="scientific">Manihot esculenta</name>
    <name type="common">Cassava</name>
    <name type="synonym">Jatropha manihot</name>
    <dbReference type="NCBI Taxonomy" id="3983"/>
    <lineage>
        <taxon>Eukaryota</taxon>
        <taxon>Viridiplantae</taxon>
        <taxon>Streptophyta</taxon>
        <taxon>Embryophyta</taxon>
        <taxon>Tracheophyta</taxon>
        <taxon>Spermatophyta</taxon>
        <taxon>Magnoliopsida</taxon>
        <taxon>eudicotyledons</taxon>
        <taxon>Gunneridae</taxon>
        <taxon>Pentapetalae</taxon>
        <taxon>rosids</taxon>
        <taxon>fabids</taxon>
        <taxon>Malpighiales</taxon>
        <taxon>Euphorbiaceae</taxon>
        <taxon>Crotonoideae</taxon>
        <taxon>Manihoteae</taxon>
        <taxon>Manihot</taxon>
    </lineage>
</organism>
<name>A0A2C9VIX0_MANES</name>
<gene>
    <name evidence="2" type="ORF">MANES_07G006900</name>
</gene>
<accession>A0A2C9VIX0</accession>
<evidence type="ECO:0000313" key="2">
    <source>
        <dbReference type="EMBL" id="OAY44805.1"/>
    </source>
</evidence>
<sequence length="44" mass="4922">MATAFSRFGFACAGFALISPLLKFLILHFYWLPLVKPFLDSSSP</sequence>
<dbReference type="EMBL" id="CM004393">
    <property type="protein sequence ID" value="OAY44805.1"/>
    <property type="molecule type" value="Genomic_DNA"/>
</dbReference>
<feature type="transmembrane region" description="Helical" evidence="1">
    <location>
        <begin position="7"/>
        <end position="31"/>
    </location>
</feature>
<reference evidence="2" key="1">
    <citation type="submission" date="2016-02" db="EMBL/GenBank/DDBJ databases">
        <title>WGS assembly of Manihot esculenta.</title>
        <authorList>
            <person name="Bredeson J.V."/>
            <person name="Prochnik S.E."/>
            <person name="Lyons J.B."/>
            <person name="Schmutz J."/>
            <person name="Grimwood J."/>
            <person name="Vrebalov J."/>
            <person name="Bart R.S."/>
            <person name="Amuge T."/>
            <person name="Ferguson M.E."/>
            <person name="Green R."/>
            <person name="Putnam N."/>
            <person name="Stites J."/>
            <person name="Rounsley S."/>
            <person name="Rokhsar D.S."/>
        </authorList>
    </citation>
    <scope>NUCLEOTIDE SEQUENCE [LARGE SCALE GENOMIC DNA]</scope>
    <source>
        <tissue evidence="2">Leaf</tissue>
    </source>
</reference>
<evidence type="ECO:0000256" key="1">
    <source>
        <dbReference type="SAM" id="Phobius"/>
    </source>
</evidence>
<protein>
    <submittedName>
        <fullName evidence="2">Uncharacterized protein</fullName>
    </submittedName>
</protein>
<keyword evidence="1" id="KW-1133">Transmembrane helix</keyword>
<keyword evidence="1" id="KW-0472">Membrane</keyword>
<keyword evidence="1" id="KW-0812">Transmembrane</keyword>
<dbReference type="AlphaFoldDB" id="A0A2C9VIX0"/>
<proteinExistence type="predicted"/>